<dbReference type="GO" id="GO:0042026">
    <property type="term" value="P:protein refolding"/>
    <property type="evidence" value="ECO:0007669"/>
    <property type="project" value="TreeGrafter"/>
</dbReference>
<dbReference type="Pfam" id="PF00011">
    <property type="entry name" value="HSP20"/>
    <property type="match status" value="2"/>
</dbReference>
<dbReference type="CDD" id="cd06526">
    <property type="entry name" value="metazoan_ACD"/>
    <property type="match status" value="2"/>
</dbReference>
<name>A0AAV2TQG4_CALDB</name>
<feature type="region of interest" description="Disordered" evidence="3">
    <location>
        <begin position="32"/>
        <end position="55"/>
    </location>
</feature>
<dbReference type="InterPro" id="IPR002068">
    <property type="entry name" value="A-crystallin/Hsp20_dom"/>
</dbReference>
<dbReference type="Proteomes" id="UP001497525">
    <property type="component" value="Unassembled WGS sequence"/>
</dbReference>
<dbReference type="AlphaFoldDB" id="A0AAV2TQG4"/>
<accession>A0AAV2TQG4</accession>
<sequence>MADPKGGRVIPITCDKRTLEERKRDMVSSLEKNYADLPSGGKKQKTCDGNDQPNEGHLNSFDWFDEVNRWVENTRKLWADDMRRMRTGAFALVPADEFDLHPVNMFGPMGIFGPGGDIPAILNKMERQAHALERALLDADSHSGVIVPHEGRGGLLDFLKDVYELDERGQVRFKVRFQVDGFSPEDIRVTTSKNRLNVHAKKVLKTKNSESTNEFCRTIYLPSTVDQDHFQCHLTKDGILMVEAPLKDPDYRSITFDKERQLGIRPHSVPVVSQAGNQEAVVLKPTGHPGATTIGEAGNKKFHVEFPVEPGFSAKNMCVRMETNEIVVTGKQELTEISGENKSVHVKEFKRSYTVPETVDPLSIHAQLVGNTLVIEAPMIHSS</sequence>
<evidence type="ECO:0000256" key="3">
    <source>
        <dbReference type="SAM" id="MobiDB-lite"/>
    </source>
</evidence>
<proteinExistence type="inferred from homology"/>
<dbReference type="SUPFAM" id="SSF49764">
    <property type="entry name" value="HSP20-like chaperones"/>
    <property type="match status" value="2"/>
</dbReference>
<evidence type="ECO:0000313" key="5">
    <source>
        <dbReference type="EMBL" id="CAL5139625.1"/>
    </source>
</evidence>
<comment type="similarity">
    <text evidence="1 2">Belongs to the small heat shock protein (HSP20) family.</text>
</comment>
<dbReference type="PROSITE" id="PS01031">
    <property type="entry name" value="SHSP"/>
    <property type="match status" value="2"/>
</dbReference>
<feature type="domain" description="SHSP" evidence="4">
    <location>
        <begin position="153"/>
        <end position="265"/>
    </location>
</feature>
<evidence type="ECO:0000259" key="4">
    <source>
        <dbReference type="PROSITE" id="PS01031"/>
    </source>
</evidence>
<dbReference type="PANTHER" id="PTHR45640:SF26">
    <property type="entry name" value="RE23625P"/>
    <property type="match status" value="1"/>
</dbReference>
<dbReference type="Gene3D" id="2.60.40.790">
    <property type="match status" value="2"/>
</dbReference>
<dbReference type="InterPro" id="IPR001436">
    <property type="entry name" value="Alpha-crystallin/sHSP_animal"/>
</dbReference>
<evidence type="ECO:0000256" key="1">
    <source>
        <dbReference type="PROSITE-ProRule" id="PRU00285"/>
    </source>
</evidence>
<protein>
    <recommendedName>
        <fullName evidence="4">SHSP domain-containing protein</fullName>
    </recommendedName>
</protein>
<reference evidence="5" key="1">
    <citation type="submission" date="2024-06" db="EMBL/GenBank/DDBJ databases">
        <authorList>
            <person name="Liu X."/>
            <person name="Lenzi L."/>
            <person name="Haldenby T S."/>
            <person name="Uol C."/>
        </authorList>
    </citation>
    <scope>NUCLEOTIDE SEQUENCE</scope>
</reference>
<dbReference type="GO" id="GO:0009408">
    <property type="term" value="P:response to heat"/>
    <property type="evidence" value="ECO:0007669"/>
    <property type="project" value="TreeGrafter"/>
</dbReference>
<dbReference type="GO" id="GO:0005634">
    <property type="term" value="C:nucleus"/>
    <property type="evidence" value="ECO:0007669"/>
    <property type="project" value="TreeGrafter"/>
</dbReference>
<feature type="domain" description="SHSP" evidence="4">
    <location>
        <begin position="285"/>
        <end position="383"/>
    </location>
</feature>
<comment type="caution">
    <text evidence="5">The sequence shown here is derived from an EMBL/GenBank/DDBJ whole genome shotgun (WGS) entry which is preliminary data.</text>
</comment>
<evidence type="ECO:0000313" key="6">
    <source>
        <dbReference type="Proteomes" id="UP001497525"/>
    </source>
</evidence>
<gene>
    <name evidence="5" type="ORF">CDAUBV1_LOCUS14743</name>
</gene>
<dbReference type="GO" id="GO:0051082">
    <property type="term" value="F:unfolded protein binding"/>
    <property type="evidence" value="ECO:0007669"/>
    <property type="project" value="TreeGrafter"/>
</dbReference>
<dbReference type="PANTHER" id="PTHR45640">
    <property type="entry name" value="HEAT SHOCK PROTEIN HSP-12.2-RELATED"/>
    <property type="match status" value="1"/>
</dbReference>
<dbReference type="GO" id="GO:0005737">
    <property type="term" value="C:cytoplasm"/>
    <property type="evidence" value="ECO:0007669"/>
    <property type="project" value="TreeGrafter"/>
</dbReference>
<dbReference type="InterPro" id="IPR008978">
    <property type="entry name" value="HSP20-like_chaperone"/>
</dbReference>
<evidence type="ECO:0000256" key="2">
    <source>
        <dbReference type="RuleBase" id="RU003616"/>
    </source>
</evidence>
<dbReference type="EMBL" id="CAXLJL010000621">
    <property type="protein sequence ID" value="CAL5139625.1"/>
    <property type="molecule type" value="Genomic_DNA"/>
</dbReference>
<organism evidence="5 6">
    <name type="scientific">Calicophoron daubneyi</name>
    <name type="common">Rumen fluke</name>
    <name type="synonym">Paramphistomum daubneyi</name>
    <dbReference type="NCBI Taxonomy" id="300641"/>
    <lineage>
        <taxon>Eukaryota</taxon>
        <taxon>Metazoa</taxon>
        <taxon>Spiralia</taxon>
        <taxon>Lophotrochozoa</taxon>
        <taxon>Platyhelminthes</taxon>
        <taxon>Trematoda</taxon>
        <taxon>Digenea</taxon>
        <taxon>Plagiorchiida</taxon>
        <taxon>Pronocephalata</taxon>
        <taxon>Paramphistomoidea</taxon>
        <taxon>Paramphistomidae</taxon>
        <taxon>Calicophoron</taxon>
    </lineage>
</organism>